<feature type="domain" description="Flagellar hook-associated protein 2 N-terminal" evidence="6">
    <location>
        <begin position="21"/>
        <end position="112"/>
    </location>
</feature>
<dbReference type="InterPro" id="IPR003481">
    <property type="entry name" value="FliD_N"/>
</dbReference>
<evidence type="ECO:0000313" key="9">
    <source>
        <dbReference type="Proteomes" id="UP000310506"/>
    </source>
</evidence>
<name>A0A4S3B8P0_9ENTE</name>
<dbReference type="Pfam" id="PF07195">
    <property type="entry name" value="FliD_C"/>
    <property type="match status" value="1"/>
</dbReference>
<dbReference type="PANTHER" id="PTHR30288:SF0">
    <property type="entry name" value="FLAGELLAR HOOK-ASSOCIATED PROTEIN 2"/>
    <property type="match status" value="1"/>
</dbReference>
<dbReference type="Proteomes" id="UP000310506">
    <property type="component" value="Unassembled WGS sequence"/>
</dbReference>
<dbReference type="InterPro" id="IPR010810">
    <property type="entry name" value="Flagellin_hook_IN_motif"/>
</dbReference>
<comment type="function">
    <text evidence="5">Required for morphogenesis and for the elongation of the flagellar filament by facilitating polymerization of the flagellin monomers at the tip of growing filament. Forms a capping structure, which prevents flagellin subunits (transported through the central channel of the flagellum) from leaking out without polymerization at the distal end.</text>
</comment>
<dbReference type="AlphaFoldDB" id="A0A4S3B8P0"/>
<evidence type="ECO:0000259" key="7">
    <source>
        <dbReference type="Pfam" id="PF07195"/>
    </source>
</evidence>
<dbReference type="GO" id="GO:0007155">
    <property type="term" value="P:cell adhesion"/>
    <property type="evidence" value="ECO:0007669"/>
    <property type="project" value="InterPro"/>
</dbReference>
<sequence length="486" mass="53800">MANVTSTTGISSTLGSYSGITSQDIDKLIEAESLPIVKLNNQKSKINEQQNAWKDIKLRLSTMLAKVENLQKPEAFNTKKISNSNDKSVVFTADAKAMNENYTLTVDQLATSSRMTSGKIADLEGKTVYEKLGVAGELTFEGTKGKATINVDNSDSLKEITNKINETSKDTGVKAAIIDNRLVISSVETGQKEIKIEATALAGTLGLTEETGGKFDEGKKAQFTIDGMKVERDSNTITDVIENVKIQLKAPSKDPIHIEMTQDIDHAVKSAQEFVEQYNNVMDFINEKLDVGDPSKKDNKAGALVGDSSLIRLQTQLREMMTDNVDSGGKSGIKNPSELGISSKKESRSTIVFDEEKFRKAFEKNPEDVQAFFHQAIETKETVVNEAGESEIEKVTTNFGYTKGIKELMNSFITDDKGKKSVYTTKSDSFSASVKNIESRIEKFTAQIDKKRDYYVRTFTRLDNVMMKAEEQMAYLQSQMAAFMPQ</sequence>
<comment type="subcellular location">
    <subcellularLocation>
        <location evidence="5">Secreted</location>
    </subcellularLocation>
    <subcellularLocation>
        <location evidence="5">Bacterial flagellum</location>
    </subcellularLocation>
</comment>
<dbReference type="Pfam" id="PF02465">
    <property type="entry name" value="FliD_N"/>
    <property type="match status" value="1"/>
</dbReference>
<keyword evidence="3" id="KW-0175">Coiled coil</keyword>
<evidence type="ECO:0000256" key="3">
    <source>
        <dbReference type="ARBA" id="ARBA00023054"/>
    </source>
</evidence>
<keyword evidence="5" id="KW-0964">Secreted</keyword>
<dbReference type="PANTHER" id="PTHR30288">
    <property type="entry name" value="FLAGELLAR CAP/ASSEMBLY PROTEIN FLID"/>
    <property type="match status" value="1"/>
</dbReference>
<feature type="domain" description="Flagellar hook-associated protein 2 C-terminal" evidence="7">
    <location>
        <begin position="218"/>
        <end position="469"/>
    </location>
</feature>
<dbReference type="GO" id="GO:0009421">
    <property type="term" value="C:bacterial-type flagellum filament cap"/>
    <property type="evidence" value="ECO:0007669"/>
    <property type="project" value="InterPro"/>
</dbReference>
<dbReference type="Pfam" id="PF07196">
    <property type="entry name" value="Flagellin_IN"/>
    <property type="match status" value="1"/>
</dbReference>
<keyword evidence="9" id="KW-1185">Reference proteome</keyword>
<dbReference type="RefSeq" id="WP_136136769.1">
    <property type="nucleotide sequence ID" value="NZ_SDGV01000014.1"/>
</dbReference>
<evidence type="ECO:0000256" key="2">
    <source>
        <dbReference type="ARBA" id="ARBA00011255"/>
    </source>
</evidence>
<comment type="similarity">
    <text evidence="1 5">Belongs to the FliD family.</text>
</comment>
<comment type="caution">
    <text evidence="8">The sequence shown here is derived from an EMBL/GenBank/DDBJ whole genome shotgun (WGS) entry which is preliminary data.</text>
</comment>
<dbReference type="GO" id="GO:0005576">
    <property type="term" value="C:extracellular region"/>
    <property type="evidence" value="ECO:0007669"/>
    <property type="project" value="UniProtKB-SubCell"/>
</dbReference>
<dbReference type="InterPro" id="IPR040026">
    <property type="entry name" value="FliD"/>
</dbReference>
<evidence type="ECO:0000313" key="8">
    <source>
        <dbReference type="EMBL" id="THB61305.1"/>
    </source>
</evidence>
<protein>
    <recommendedName>
        <fullName evidence="5">Flagellar hook-associated protein 2</fullName>
        <shortName evidence="5">HAP2</shortName>
    </recommendedName>
    <alternativeName>
        <fullName evidence="5">Flagellar cap protein</fullName>
    </alternativeName>
</protein>
<evidence type="ECO:0000256" key="1">
    <source>
        <dbReference type="ARBA" id="ARBA00009764"/>
    </source>
</evidence>
<organism evidence="8 9">
    <name type="scientific">Vagococcus silagei</name>
    <dbReference type="NCBI Taxonomy" id="2508885"/>
    <lineage>
        <taxon>Bacteria</taxon>
        <taxon>Bacillati</taxon>
        <taxon>Bacillota</taxon>
        <taxon>Bacilli</taxon>
        <taxon>Lactobacillales</taxon>
        <taxon>Enterococcaceae</taxon>
        <taxon>Vagococcus</taxon>
    </lineage>
</organism>
<evidence type="ECO:0000259" key="6">
    <source>
        <dbReference type="Pfam" id="PF02465"/>
    </source>
</evidence>
<dbReference type="OrthoDB" id="9776025at2"/>
<reference evidence="8 9" key="1">
    <citation type="submission" date="2019-01" db="EMBL/GenBank/DDBJ databases">
        <title>Vagococcus silagei sp. nov. isolated from brewer's grain.</title>
        <authorList>
            <person name="Guu J.-R."/>
        </authorList>
    </citation>
    <scope>NUCLEOTIDE SEQUENCE [LARGE SCALE GENOMIC DNA]</scope>
    <source>
        <strain evidence="8 9">2B-2</strain>
    </source>
</reference>
<evidence type="ECO:0000256" key="4">
    <source>
        <dbReference type="ARBA" id="ARBA00023143"/>
    </source>
</evidence>
<proteinExistence type="inferred from homology"/>
<gene>
    <name evidence="8" type="ORF">ESZ54_06030</name>
</gene>
<dbReference type="GO" id="GO:0009424">
    <property type="term" value="C:bacterial-type flagellum hook"/>
    <property type="evidence" value="ECO:0007669"/>
    <property type="project" value="UniProtKB-UniRule"/>
</dbReference>
<evidence type="ECO:0000256" key="5">
    <source>
        <dbReference type="RuleBase" id="RU362066"/>
    </source>
</evidence>
<comment type="subunit">
    <text evidence="2 5">Homopentamer.</text>
</comment>
<keyword evidence="4 5" id="KW-0975">Bacterial flagellum</keyword>
<dbReference type="EMBL" id="SDGV01000014">
    <property type="protein sequence ID" value="THB61305.1"/>
    <property type="molecule type" value="Genomic_DNA"/>
</dbReference>
<dbReference type="GO" id="GO:0071973">
    <property type="term" value="P:bacterial-type flagellum-dependent cell motility"/>
    <property type="evidence" value="ECO:0007669"/>
    <property type="project" value="TreeGrafter"/>
</dbReference>
<accession>A0A4S3B8P0</accession>
<dbReference type="InterPro" id="IPR010809">
    <property type="entry name" value="FliD_C"/>
</dbReference>